<organism evidence="2 3">
    <name type="scientific">Winogradskyella pulchriflava</name>
    <dbReference type="NCBI Taxonomy" id="1110688"/>
    <lineage>
        <taxon>Bacteria</taxon>
        <taxon>Pseudomonadati</taxon>
        <taxon>Bacteroidota</taxon>
        <taxon>Flavobacteriia</taxon>
        <taxon>Flavobacteriales</taxon>
        <taxon>Flavobacteriaceae</taxon>
        <taxon>Winogradskyella</taxon>
    </lineage>
</organism>
<keyword evidence="3" id="KW-1185">Reference proteome</keyword>
<feature type="domain" description="N-acetyltransferase" evidence="1">
    <location>
        <begin position="7"/>
        <end position="147"/>
    </location>
</feature>
<sequence length="147" mass="17120">MLAIYTKTFDELTSKALYDVLQLRSEVFVVEQNCVYQDIDGKDQKALHILGYKGEKLVAYTRVFKSGDYFENASIGRVVVKENERQHNYGYDIMKASIEAIKQHYNETKIKISAQTYLKHFYNNLDFFEVGEEYLEDGIPHIAMIKS</sequence>
<reference evidence="2 3" key="1">
    <citation type="submission" date="2024-09" db="EMBL/GenBank/DDBJ databases">
        <authorList>
            <person name="Sun Q."/>
            <person name="Mori K."/>
        </authorList>
    </citation>
    <scope>NUCLEOTIDE SEQUENCE [LARGE SCALE GENOMIC DNA]</scope>
    <source>
        <strain evidence="2 3">NCAIM B.02481</strain>
    </source>
</reference>
<name>A0ABV6Q5A2_9FLAO</name>
<gene>
    <name evidence="2" type="ORF">ACFFGA_02730</name>
</gene>
<proteinExistence type="predicted"/>
<dbReference type="InterPro" id="IPR000182">
    <property type="entry name" value="GNAT_dom"/>
</dbReference>
<accession>A0ABV6Q5A2</accession>
<dbReference type="Gene3D" id="3.40.630.30">
    <property type="match status" value="1"/>
</dbReference>
<protein>
    <submittedName>
        <fullName evidence="2">GNAT family N-acetyltransferase</fullName>
    </submittedName>
</protein>
<dbReference type="InterPro" id="IPR016181">
    <property type="entry name" value="Acyl_CoA_acyltransferase"/>
</dbReference>
<evidence type="ECO:0000313" key="3">
    <source>
        <dbReference type="Proteomes" id="UP001589832"/>
    </source>
</evidence>
<dbReference type="Pfam" id="PF13673">
    <property type="entry name" value="Acetyltransf_10"/>
    <property type="match status" value="1"/>
</dbReference>
<dbReference type="RefSeq" id="WP_386059301.1">
    <property type="nucleotide sequence ID" value="NZ_JBHLTQ010000001.1"/>
</dbReference>
<evidence type="ECO:0000259" key="1">
    <source>
        <dbReference type="PROSITE" id="PS51186"/>
    </source>
</evidence>
<dbReference type="Proteomes" id="UP001589832">
    <property type="component" value="Unassembled WGS sequence"/>
</dbReference>
<comment type="caution">
    <text evidence="2">The sequence shown here is derived from an EMBL/GenBank/DDBJ whole genome shotgun (WGS) entry which is preliminary data.</text>
</comment>
<dbReference type="SUPFAM" id="SSF55729">
    <property type="entry name" value="Acyl-CoA N-acyltransferases (Nat)"/>
    <property type="match status" value="1"/>
</dbReference>
<dbReference type="EMBL" id="JBHLTQ010000001">
    <property type="protein sequence ID" value="MFC0603453.1"/>
    <property type="molecule type" value="Genomic_DNA"/>
</dbReference>
<evidence type="ECO:0000313" key="2">
    <source>
        <dbReference type="EMBL" id="MFC0603453.1"/>
    </source>
</evidence>
<dbReference type="PROSITE" id="PS51186">
    <property type="entry name" value="GNAT"/>
    <property type="match status" value="1"/>
</dbReference>